<gene>
    <name evidence="9" type="ORF">GKQ77_23440</name>
</gene>
<evidence type="ECO:0000256" key="3">
    <source>
        <dbReference type="ARBA" id="ARBA00022960"/>
    </source>
</evidence>
<dbReference type="CDD" id="cd16913">
    <property type="entry name" value="YkuD_like"/>
    <property type="match status" value="1"/>
</dbReference>
<feature type="active site" description="Proton donor/acceptor" evidence="6">
    <location>
        <position position="177"/>
    </location>
</feature>
<dbReference type="InterPro" id="IPR050979">
    <property type="entry name" value="LD-transpeptidase"/>
</dbReference>
<feature type="domain" description="L,D-TPase catalytic" evidence="8">
    <location>
        <begin position="106"/>
        <end position="215"/>
    </location>
</feature>
<comment type="caution">
    <text evidence="9">The sequence shown here is derived from an EMBL/GenBank/DDBJ whole genome shotgun (WGS) entry which is preliminary data.</text>
</comment>
<name>A0ABS6YSS4_9ACTN</name>
<dbReference type="SUPFAM" id="SSF141523">
    <property type="entry name" value="L,D-transpeptidase catalytic domain-like"/>
    <property type="match status" value="1"/>
</dbReference>
<dbReference type="EMBL" id="WMBF01000319">
    <property type="protein sequence ID" value="MBW5424480.1"/>
    <property type="molecule type" value="Genomic_DNA"/>
</dbReference>
<feature type="active site" description="Nucleophile" evidence="6">
    <location>
        <position position="191"/>
    </location>
</feature>
<accession>A0ABS6YSS4</accession>
<keyword evidence="10" id="KW-1185">Reference proteome</keyword>
<dbReference type="InterPro" id="IPR038063">
    <property type="entry name" value="Transpep_catalytic_dom"/>
</dbReference>
<reference evidence="9 10" key="1">
    <citation type="submission" date="2019-11" db="EMBL/GenBank/DDBJ databases">
        <authorList>
            <person name="Ay H."/>
        </authorList>
    </citation>
    <scope>NUCLEOTIDE SEQUENCE [LARGE SCALE GENOMIC DNA]</scope>
    <source>
        <strain evidence="9 10">BG9H</strain>
    </source>
</reference>
<protein>
    <submittedName>
        <fullName evidence="9">L,D-transpeptidase family protein</fullName>
    </submittedName>
</protein>
<evidence type="ECO:0000256" key="4">
    <source>
        <dbReference type="ARBA" id="ARBA00022984"/>
    </source>
</evidence>
<keyword evidence="4 6" id="KW-0573">Peptidoglycan synthesis</keyword>
<evidence type="ECO:0000256" key="6">
    <source>
        <dbReference type="PROSITE-ProRule" id="PRU01373"/>
    </source>
</evidence>
<feature type="signal peptide" evidence="7">
    <location>
        <begin position="1"/>
        <end position="21"/>
    </location>
</feature>
<evidence type="ECO:0000256" key="7">
    <source>
        <dbReference type="SAM" id="SignalP"/>
    </source>
</evidence>
<sequence>MRWVLSSIAVLSLAVPAPAAAGTSAPAPPCDAATGPYQRELEREVGLPVDGRQSPADCEAIRRLQQRLGIRPADGHASTRTYRFVLADRIRRDPAERRGCPARSYRVTCVDLTRQILWTQTGRKLVFDPVPVRSGRDGLETRRGWHRVYWKSRDHFSSLYQVPMPFAQFFDGGQALHGTRSDLFSAGSGGCVNLALGDAERLYGLLRKDDHLFIWGAKPGTDG</sequence>
<dbReference type="RefSeq" id="WP_219690915.1">
    <property type="nucleotide sequence ID" value="NZ_WMBF01000319.1"/>
</dbReference>
<comment type="pathway">
    <text evidence="1 6">Cell wall biogenesis; peptidoglycan biosynthesis.</text>
</comment>
<dbReference type="Proteomes" id="UP001197114">
    <property type="component" value="Unassembled WGS sequence"/>
</dbReference>
<dbReference type="PANTHER" id="PTHR30582:SF33">
    <property type="entry name" value="EXPORTED PROTEIN"/>
    <property type="match status" value="1"/>
</dbReference>
<dbReference type="Pfam" id="PF03734">
    <property type="entry name" value="YkuD"/>
    <property type="match status" value="1"/>
</dbReference>
<keyword evidence="3 6" id="KW-0133">Cell shape</keyword>
<evidence type="ECO:0000313" key="10">
    <source>
        <dbReference type="Proteomes" id="UP001197114"/>
    </source>
</evidence>
<organism evidence="9 10">
    <name type="scientific">Streptomyces anatolicus</name>
    <dbReference type="NCBI Taxonomy" id="2675858"/>
    <lineage>
        <taxon>Bacteria</taxon>
        <taxon>Bacillati</taxon>
        <taxon>Actinomycetota</taxon>
        <taxon>Actinomycetes</taxon>
        <taxon>Kitasatosporales</taxon>
        <taxon>Streptomycetaceae</taxon>
        <taxon>Streptomyces</taxon>
    </lineage>
</organism>
<proteinExistence type="predicted"/>
<evidence type="ECO:0000313" key="9">
    <source>
        <dbReference type="EMBL" id="MBW5424480.1"/>
    </source>
</evidence>
<evidence type="ECO:0000256" key="5">
    <source>
        <dbReference type="ARBA" id="ARBA00023316"/>
    </source>
</evidence>
<evidence type="ECO:0000259" key="8">
    <source>
        <dbReference type="PROSITE" id="PS52029"/>
    </source>
</evidence>
<dbReference type="PANTHER" id="PTHR30582">
    <property type="entry name" value="L,D-TRANSPEPTIDASE"/>
    <property type="match status" value="1"/>
</dbReference>
<dbReference type="PROSITE" id="PS52029">
    <property type="entry name" value="LD_TPASE"/>
    <property type="match status" value="1"/>
</dbReference>
<evidence type="ECO:0000256" key="1">
    <source>
        <dbReference type="ARBA" id="ARBA00004752"/>
    </source>
</evidence>
<dbReference type="InterPro" id="IPR005490">
    <property type="entry name" value="LD_TPept_cat_dom"/>
</dbReference>
<keyword evidence="5 6" id="KW-0961">Cell wall biogenesis/degradation</keyword>
<dbReference type="Gene3D" id="2.40.440.10">
    <property type="entry name" value="L,D-transpeptidase catalytic domain-like"/>
    <property type="match status" value="1"/>
</dbReference>
<keyword evidence="2" id="KW-0808">Transferase</keyword>
<keyword evidence="7" id="KW-0732">Signal</keyword>
<evidence type="ECO:0000256" key="2">
    <source>
        <dbReference type="ARBA" id="ARBA00022679"/>
    </source>
</evidence>
<feature type="chain" id="PRO_5045920715" evidence="7">
    <location>
        <begin position="22"/>
        <end position="223"/>
    </location>
</feature>